<gene>
    <name evidence="9" type="ORF">G4223_06245</name>
</gene>
<name>A0A7C9UT04_9PROT</name>
<evidence type="ECO:0000313" key="9">
    <source>
        <dbReference type="EMBL" id="NFV79707.1"/>
    </source>
</evidence>
<evidence type="ECO:0000256" key="4">
    <source>
        <dbReference type="ARBA" id="ARBA00022475"/>
    </source>
</evidence>
<dbReference type="PANTHER" id="PTHR30269:SF32">
    <property type="entry name" value="MEMBRANE TRANSPORTER PROTEIN-RELATED"/>
    <property type="match status" value="1"/>
</dbReference>
<comment type="subcellular location">
    <subcellularLocation>
        <location evidence="1 8">Cell membrane</location>
        <topology evidence="1 8">Multi-pass membrane protein</topology>
    </subcellularLocation>
</comment>
<dbReference type="Pfam" id="PF01925">
    <property type="entry name" value="TauE"/>
    <property type="match status" value="1"/>
</dbReference>
<feature type="transmembrane region" description="Helical" evidence="8">
    <location>
        <begin position="198"/>
        <end position="219"/>
    </location>
</feature>
<keyword evidence="7 8" id="KW-0472">Membrane</keyword>
<accession>A0A7C9UT04</accession>
<dbReference type="EMBL" id="JAAIYP010000033">
    <property type="protein sequence ID" value="NFV79707.1"/>
    <property type="molecule type" value="Genomic_DNA"/>
</dbReference>
<feature type="transmembrane region" description="Helical" evidence="8">
    <location>
        <begin position="110"/>
        <end position="131"/>
    </location>
</feature>
<dbReference type="PANTHER" id="PTHR30269">
    <property type="entry name" value="TRANSMEMBRANE PROTEIN YFCA"/>
    <property type="match status" value="1"/>
</dbReference>
<evidence type="ECO:0000256" key="3">
    <source>
        <dbReference type="ARBA" id="ARBA00022448"/>
    </source>
</evidence>
<keyword evidence="4 8" id="KW-1003">Cell membrane</keyword>
<keyword evidence="10" id="KW-1185">Reference proteome</keyword>
<dbReference type="RefSeq" id="WP_163676620.1">
    <property type="nucleotide sequence ID" value="NZ_JAAIYP010000033.1"/>
</dbReference>
<dbReference type="GO" id="GO:0005886">
    <property type="term" value="C:plasma membrane"/>
    <property type="evidence" value="ECO:0007669"/>
    <property type="project" value="UniProtKB-SubCell"/>
</dbReference>
<evidence type="ECO:0000256" key="6">
    <source>
        <dbReference type="ARBA" id="ARBA00022989"/>
    </source>
</evidence>
<keyword evidence="3" id="KW-0813">Transport</keyword>
<dbReference type="InterPro" id="IPR002781">
    <property type="entry name" value="TM_pro_TauE-like"/>
</dbReference>
<proteinExistence type="inferred from homology"/>
<evidence type="ECO:0000256" key="8">
    <source>
        <dbReference type="RuleBase" id="RU363041"/>
    </source>
</evidence>
<keyword evidence="6 8" id="KW-1133">Transmembrane helix</keyword>
<organism evidence="9 10">
    <name type="scientific">Magnetospirillum aberrantis SpK</name>
    <dbReference type="NCBI Taxonomy" id="908842"/>
    <lineage>
        <taxon>Bacteria</taxon>
        <taxon>Pseudomonadati</taxon>
        <taxon>Pseudomonadota</taxon>
        <taxon>Alphaproteobacteria</taxon>
        <taxon>Rhodospirillales</taxon>
        <taxon>Rhodospirillaceae</taxon>
        <taxon>Magnetospirillum</taxon>
    </lineage>
</organism>
<feature type="transmembrane region" description="Helical" evidence="8">
    <location>
        <begin position="12"/>
        <end position="30"/>
    </location>
</feature>
<comment type="caution">
    <text evidence="9">The sequence shown here is derived from an EMBL/GenBank/DDBJ whole genome shotgun (WGS) entry which is preliminary data.</text>
</comment>
<feature type="transmembrane region" description="Helical" evidence="8">
    <location>
        <begin position="37"/>
        <end position="60"/>
    </location>
</feature>
<protein>
    <recommendedName>
        <fullName evidence="8">Probable membrane transporter protein</fullName>
    </recommendedName>
</protein>
<feature type="transmembrane region" description="Helical" evidence="8">
    <location>
        <begin position="231"/>
        <end position="249"/>
    </location>
</feature>
<keyword evidence="5 8" id="KW-0812">Transmembrane</keyword>
<comment type="similarity">
    <text evidence="2 8">Belongs to the 4-toluene sulfonate uptake permease (TSUP) (TC 2.A.102) family.</text>
</comment>
<dbReference type="Proteomes" id="UP000480684">
    <property type="component" value="Unassembled WGS sequence"/>
</dbReference>
<feature type="transmembrane region" description="Helical" evidence="8">
    <location>
        <begin position="137"/>
        <end position="161"/>
    </location>
</feature>
<evidence type="ECO:0000256" key="1">
    <source>
        <dbReference type="ARBA" id="ARBA00004651"/>
    </source>
</evidence>
<evidence type="ECO:0000313" key="10">
    <source>
        <dbReference type="Proteomes" id="UP000480684"/>
    </source>
</evidence>
<evidence type="ECO:0000256" key="2">
    <source>
        <dbReference type="ARBA" id="ARBA00009142"/>
    </source>
</evidence>
<evidence type="ECO:0000256" key="7">
    <source>
        <dbReference type="ARBA" id="ARBA00023136"/>
    </source>
</evidence>
<sequence length="251" mass="25159">METQLLSHGMPVLAGIAAVFVLAGLVKGVIGLGLPTVAMALLGVMMPPAQAAALMVLPSLVTNLWQLAAGPGLSGAVGRLWPLLVGICLGTWGGAGLLDGISAADARHGLGLALAIYAGLGLGAWSFVLSGRWGRVLALPVGMATGVVTLATGVFVVPAVPYLQALGMTKDELVQALGLSFTVSTVALAFGLADSGVLSVPVLGASALALLPALLGMALGQWLRGRVGNRAFRLCFFVGLLALGGHLLLTA</sequence>
<dbReference type="AlphaFoldDB" id="A0A7C9UT04"/>
<feature type="transmembrane region" description="Helical" evidence="8">
    <location>
        <begin position="173"/>
        <end position="192"/>
    </location>
</feature>
<evidence type="ECO:0000256" key="5">
    <source>
        <dbReference type="ARBA" id="ARBA00022692"/>
    </source>
</evidence>
<feature type="transmembrane region" description="Helical" evidence="8">
    <location>
        <begin position="80"/>
        <end position="98"/>
    </location>
</feature>
<reference evidence="9 10" key="1">
    <citation type="submission" date="2020-02" db="EMBL/GenBank/DDBJ databases">
        <authorList>
            <person name="Dziuba M."/>
            <person name="Kuznetsov B."/>
            <person name="Mardanov A."/>
            <person name="Ravin N."/>
            <person name="Grouzdev D."/>
        </authorList>
    </citation>
    <scope>NUCLEOTIDE SEQUENCE [LARGE SCALE GENOMIC DNA]</scope>
    <source>
        <strain evidence="9 10">SpK</strain>
    </source>
</reference>
<dbReference type="InterPro" id="IPR052017">
    <property type="entry name" value="TSUP"/>
</dbReference>